<accession>A0ACB6FYP0</accession>
<organism evidence="1 2">
    <name type="scientific">Alternaria gaisen</name>
    <dbReference type="NCBI Taxonomy" id="167740"/>
    <lineage>
        <taxon>Eukaryota</taxon>
        <taxon>Fungi</taxon>
        <taxon>Dikarya</taxon>
        <taxon>Ascomycota</taxon>
        <taxon>Pezizomycotina</taxon>
        <taxon>Dothideomycetes</taxon>
        <taxon>Pleosporomycetidae</taxon>
        <taxon>Pleosporales</taxon>
        <taxon>Pleosporineae</taxon>
        <taxon>Pleosporaceae</taxon>
        <taxon>Alternaria</taxon>
        <taxon>Alternaria sect. Alternaria</taxon>
    </lineage>
</organism>
<dbReference type="Proteomes" id="UP000293547">
    <property type="component" value="Unassembled WGS sequence"/>
</dbReference>
<protein>
    <submittedName>
        <fullName evidence="1">Uncharacterized protein</fullName>
    </submittedName>
</protein>
<comment type="caution">
    <text evidence="1">The sequence shown here is derived from an EMBL/GenBank/DDBJ whole genome shotgun (WGS) entry which is preliminary data.</text>
</comment>
<gene>
    <name evidence="1" type="ORF">AG0111_0g2143</name>
</gene>
<evidence type="ECO:0000313" key="1">
    <source>
        <dbReference type="EMBL" id="KAB2109479.1"/>
    </source>
</evidence>
<name>A0ACB6FYP0_9PLEO</name>
<keyword evidence="2" id="KW-1185">Reference proteome</keyword>
<evidence type="ECO:0000313" key="2">
    <source>
        <dbReference type="Proteomes" id="UP000293547"/>
    </source>
</evidence>
<sequence>MRLLHTTGDGRLGWTQDLIGDKIPPYAILSHTWKEGQEVTFADLKDLDNAVDVNAQHKEGYRKIRFCAQQAKRDGLDYFWVDTCCIDKANNTELSRAINSMFRWYQNAKRCYVFLSDVANDTSEIDSKSALKQSRWFKRGWTLQELLAPCSVEFFSKEGERLGDKKSLQHLIHEVTGIPIEALSGSDLSGFDVAERFSWAANRQTTEEEDGAYCLFGIFGVHLPLIYGEGKDNALERLRSAAILKHKGRSQDQEEKLGKIRSWLSAPDPSTNYYKAHKQRQAETGVWLLEGEQFTRWRERAASRLWLYGIPGCGKTILSSTIIEHLLQYCHDDTSMVMAYFYFDFNDTQKQDPELMLRSLLCQLLQSSVVIPKGVDALFSSCENGKRQPPLHMLLEVTRQAMQEFTQVYVVLDALDECTQRSELMDMLETVAGWQLDSLHLLVTSRKERDIETCLESYIREEDTVCLERDVVDQDIQRYVQHRLGVDKGLAKWNRDAAIRQEIEEALMHGARGMFRWAVCQLDTLGKCCNRTMLRKSLASLPRTLDQTYDRILTAIGEEYAEYAMRILQWLTFSARPLSVEEVAEVVAIDVARDPAFDRDEVLEDPLEALNICSSLVTITTNEANRRLGSAQRIVALAHYSVQEYLVSDRIRQGSAKQYSMQEAGCHDVIARGSLKYLIQLQQPLSKETLKTLALARYSAEFWSSHLRKTGDKMEQASQLTMGLMVREEPAYLNWIRLYNPDRTWERLNLEKKLNSVPMPLYYAALLGFSTVTRGLLDKGAEIKAQGGRYGNALQAASVGGYEQVVKTLLDAGAEVNAQGGQFGNALQAASARGHEQIVKTLLDKGAEVNVQGGEYGNALQAASAGGHEQVVKTLLDKGAEVNAQGGYYGNALQAASEGGHEQIVKTLLDKGAEVNAQGGYYGSALQAASARGHEQIVKTLLNAGRRWQSWTWPVAVSHNRTVLSSDAEATSCPSGENTTALTPPKWPSSTVRHWPVAVSHTRTVLSADAEATSCPSGENTTALTKAEWPSSTLRHWPVAVSHNRTVLSVDAEATSFPSGENTTALTQPEWPSSTVRQWPVAVSHTRTVLSCPSGENTTALTKAEWPSSTVRHWPVAVSHNRTVLSADAEATSCPSGENTIALTKAEWPSSTVRRYCPSGENTTALTKAEWPSSTLRHWPVAVSHNRTVLSVDAEATSFPSGENTTALTPPKWPSSTVRHWPVAVSHTRTVLSADVEATSCPSVENITALIKAEWPLSTLRHRPVSISHTRTVLSVDAEATSFPSGENTTALTPPEWPSSTARYWPVTVSHTCIVLSVDAETTSCPSGENTTALIKAEWPFSTVRHWPVAVSHARTVLSVDAEATSCPPSKNTTVLTEPEWPSSTLRQWPVAVSHTRTVLSVDAEATSCPSGENTTAATPSEWPSSTVRHWPVAVSHTRTILS</sequence>
<proteinExistence type="predicted"/>
<dbReference type="EMBL" id="PDWZ02000001">
    <property type="protein sequence ID" value="KAB2109479.1"/>
    <property type="molecule type" value="Genomic_DNA"/>
</dbReference>
<reference evidence="1 2" key="1">
    <citation type="journal article" date="2019" name="bioRxiv">
        <title>Genomics, evolutionary history and diagnostics of the Alternaria alternata species group including apple and Asian pear pathotypes.</title>
        <authorList>
            <person name="Armitage A.D."/>
            <person name="Cockerton H.M."/>
            <person name="Sreenivasaprasad S."/>
            <person name="Woodhall J.W."/>
            <person name="Lane C.R."/>
            <person name="Harrison R.J."/>
            <person name="Clarkson J.P."/>
        </authorList>
    </citation>
    <scope>NUCLEOTIDE SEQUENCE [LARGE SCALE GENOMIC DNA]</scope>
    <source>
        <strain evidence="1 2">FERA 650</strain>
    </source>
</reference>